<evidence type="ECO:0000256" key="1">
    <source>
        <dbReference type="ARBA" id="ARBA00023015"/>
    </source>
</evidence>
<feature type="domain" description="RWP-RK" evidence="6">
    <location>
        <begin position="36"/>
        <end position="119"/>
    </location>
</feature>
<keyword evidence="1" id="KW-0805">Transcription regulation</keyword>
<name>A0AAV1TAN9_9STRA</name>
<dbReference type="GO" id="GO:0003677">
    <property type="term" value="F:DNA binding"/>
    <property type="evidence" value="ECO:0007669"/>
    <property type="project" value="UniProtKB-KW"/>
</dbReference>
<dbReference type="PROSITE" id="PS51519">
    <property type="entry name" value="RWP_RK"/>
    <property type="match status" value="1"/>
</dbReference>
<evidence type="ECO:0000313" key="8">
    <source>
        <dbReference type="Proteomes" id="UP001162060"/>
    </source>
</evidence>
<keyword evidence="2" id="KW-0238">DNA-binding</keyword>
<keyword evidence="3" id="KW-0804">Transcription</keyword>
<feature type="compositionally biased region" description="Basic and acidic residues" evidence="5">
    <location>
        <begin position="162"/>
        <end position="172"/>
    </location>
</feature>
<dbReference type="Pfam" id="PF02042">
    <property type="entry name" value="RWP-RK"/>
    <property type="match status" value="1"/>
</dbReference>
<reference evidence="7" key="1">
    <citation type="submission" date="2024-01" db="EMBL/GenBank/DDBJ databases">
        <authorList>
            <person name="Webb A."/>
        </authorList>
    </citation>
    <scope>NUCLEOTIDE SEQUENCE</scope>
    <source>
        <strain evidence="7">Pm1</strain>
    </source>
</reference>
<evidence type="ECO:0000256" key="5">
    <source>
        <dbReference type="SAM" id="MobiDB-lite"/>
    </source>
</evidence>
<dbReference type="Proteomes" id="UP001162060">
    <property type="component" value="Unassembled WGS sequence"/>
</dbReference>
<accession>A0AAV1TAN9</accession>
<gene>
    <name evidence="7" type="ORF">PM001_LOCUS3393</name>
</gene>
<keyword evidence="4" id="KW-0539">Nucleus</keyword>
<organism evidence="7 8">
    <name type="scientific">Peronospora matthiolae</name>
    <dbReference type="NCBI Taxonomy" id="2874970"/>
    <lineage>
        <taxon>Eukaryota</taxon>
        <taxon>Sar</taxon>
        <taxon>Stramenopiles</taxon>
        <taxon>Oomycota</taxon>
        <taxon>Peronosporomycetes</taxon>
        <taxon>Peronosporales</taxon>
        <taxon>Peronosporaceae</taxon>
        <taxon>Peronospora</taxon>
    </lineage>
</organism>
<proteinExistence type="predicted"/>
<feature type="region of interest" description="Disordered" evidence="5">
    <location>
        <begin position="130"/>
        <end position="172"/>
    </location>
</feature>
<evidence type="ECO:0000256" key="4">
    <source>
        <dbReference type="ARBA" id="ARBA00023242"/>
    </source>
</evidence>
<protein>
    <recommendedName>
        <fullName evidence="6">RWP-RK domain-containing protein</fullName>
    </recommendedName>
</protein>
<dbReference type="AlphaFoldDB" id="A0AAV1TAN9"/>
<dbReference type="EMBL" id="CAKLBY020000031">
    <property type="protein sequence ID" value="CAK7906736.1"/>
    <property type="molecule type" value="Genomic_DNA"/>
</dbReference>
<evidence type="ECO:0000313" key="7">
    <source>
        <dbReference type="EMBL" id="CAK7906736.1"/>
    </source>
</evidence>
<sequence>MNCTDVTRLPTVLAPSAAMASPVPSCRKRSIASIHSTEKKQQKARKSRRVYDFTFDFLAQFFHIPQRQAADVLNVSVITIKRNCKRHGFRWPYRANKYKSGHSFVLSERGRAFHELPLDCLREDPQSELPTKSILKKEPQPELPTKAAPQDELTSECDTDTESMHDDDQAKTDYGEILVSLHKLPMDIDTQ</sequence>
<evidence type="ECO:0000256" key="2">
    <source>
        <dbReference type="ARBA" id="ARBA00023125"/>
    </source>
</evidence>
<dbReference type="InterPro" id="IPR003035">
    <property type="entry name" value="RWP-RK_dom"/>
</dbReference>
<comment type="caution">
    <text evidence="7">The sequence shown here is derived from an EMBL/GenBank/DDBJ whole genome shotgun (WGS) entry which is preliminary data.</text>
</comment>
<evidence type="ECO:0000259" key="6">
    <source>
        <dbReference type="PROSITE" id="PS51519"/>
    </source>
</evidence>
<evidence type="ECO:0000256" key="3">
    <source>
        <dbReference type="ARBA" id="ARBA00023163"/>
    </source>
</evidence>